<keyword evidence="3" id="KW-1185">Reference proteome</keyword>
<reference evidence="2" key="1">
    <citation type="submission" date="2020-11" db="EMBL/GenBank/DDBJ databases">
        <authorList>
            <consortium name="DOE Joint Genome Institute"/>
            <person name="Ahrendt S."/>
            <person name="Riley R."/>
            <person name="Andreopoulos W."/>
            <person name="Labutti K."/>
            <person name="Pangilinan J."/>
            <person name="Ruiz-Duenas F.J."/>
            <person name="Barrasa J.M."/>
            <person name="Sanchez-Garcia M."/>
            <person name="Camarero S."/>
            <person name="Miyauchi S."/>
            <person name="Serrano A."/>
            <person name="Linde D."/>
            <person name="Babiker R."/>
            <person name="Drula E."/>
            <person name="Ayuso-Fernandez I."/>
            <person name="Pacheco R."/>
            <person name="Padilla G."/>
            <person name="Ferreira P."/>
            <person name="Barriuso J."/>
            <person name="Kellner H."/>
            <person name="Castanera R."/>
            <person name="Alfaro M."/>
            <person name="Ramirez L."/>
            <person name="Pisabarro A.G."/>
            <person name="Kuo A."/>
            <person name="Tritt A."/>
            <person name="Lipzen A."/>
            <person name="He G."/>
            <person name="Yan M."/>
            <person name="Ng V."/>
            <person name="Cullen D."/>
            <person name="Martin F."/>
            <person name="Rosso M.-N."/>
            <person name="Henrissat B."/>
            <person name="Hibbett D."/>
            <person name="Martinez A.T."/>
            <person name="Grigoriev I.V."/>
        </authorList>
    </citation>
    <scope>NUCLEOTIDE SEQUENCE</scope>
    <source>
        <strain evidence="2">CBS 247.69</strain>
    </source>
</reference>
<evidence type="ECO:0000313" key="3">
    <source>
        <dbReference type="Proteomes" id="UP000807353"/>
    </source>
</evidence>
<gene>
    <name evidence="2" type="ORF">BDZ94DRAFT_1242250</name>
</gene>
<dbReference type="AlphaFoldDB" id="A0A9P5XTF2"/>
<evidence type="ECO:0008006" key="4">
    <source>
        <dbReference type="Google" id="ProtNLM"/>
    </source>
</evidence>
<evidence type="ECO:0000256" key="1">
    <source>
        <dbReference type="SAM" id="MobiDB-lite"/>
    </source>
</evidence>
<dbReference type="Proteomes" id="UP000807353">
    <property type="component" value="Unassembled WGS sequence"/>
</dbReference>
<dbReference type="Gene3D" id="3.80.10.10">
    <property type="entry name" value="Ribonuclease Inhibitor"/>
    <property type="match status" value="1"/>
</dbReference>
<comment type="caution">
    <text evidence="2">The sequence shown here is derived from an EMBL/GenBank/DDBJ whole genome shotgun (WGS) entry which is preliminary data.</text>
</comment>
<dbReference type="OrthoDB" id="2269034at2759"/>
<protein>
    <recommendedName>
        <fullName evidence="4">F-box domain-containing protein</fullName>
    </recommendedName>
</protein>
<dbReference type="EMBL" id="MU150677">
    <property type="protein sequence ID" value="KAF9455441.1"/>
    <property type="molecule type" value="Genomic_DNA"/>
</dbReference>
<name>A0A9P5XTF2_9AGAR</name>
<proteinExistence type="predicted"/>
<feature type="region of interest" description="Disordered" evidence="1">
    <location>
        <begin position="624"/>
        <end position="646"/>
    </location>
</feature>
<accession>A0A9P5XTF2</accession>
<sequence>MFNLDIDIHRKCKGDLPEQWMKLSRRRVRSKFRHGVTLAFRRKKAMAINGLDSGADWNTLSEFMSPPGTPSGMTSFPPVTIDLESPTSLRGGSPQEGVPIELDQGPEIIVSHSLNMQRRTRSLLLRAEEEINILDREIMSQLQSGTTGLPTLFERRKSYLAKINSLQAMSSLSRKVPSEILGNIFLFCSQGHIVLPPNFQSSPWALGHVLSHWRDVFLSTPEIWRTIEISVPTSLEYDTDIVRNLIRTRNVFRDILSRNNGTLSIIIHDHTITPIIDIVFPICHRLESLTIRNLPYGIFCSMLELPIESLQSIKELDIDIYYNPSHVTPRYERNTSSFQAAQNLEKVKIALRKPSHVTGLLPSVLLLPWSHLSNVQIYSIPIPWGVAHSFLIYCTSLRICHLVIGRDFDVVPLPSGITLPHLEVLLLFQECSIDWETFFEPISLPRLKDLTINSGSRQNISFPVLSPWGITNMITRSNCSLNYLSIGGFSGSTVLQALHPVENLDIESILMASPSLVLLSGLFIVSPSIFELLRNSHLQLPDLRSIVIGVQPDGFRALLDLIDSHIQFDKNQHMLDYSGNIREVVIWCYQERGYHSVHKYYLQQSLIYDSIGIHFTVRAIEGGQNNEEEYSDGEEGGQEEDSSEEGDIVGVNGQQSIFTARLGATVQGYLSQIFSRLLS</sequence>
<evidence type="ECO:0000313" key="2">
    <source>
        <dbReference type="EMBL" id="KAF9455441.1"/>
    </source>
</evidence>
<dbReference type="InterPro" id="IPR032675">
    <property type="entry name" value="LRR_dom_sf"/>
</dbReference>
<feature type="compositionally biased region" description="Acidic residues" evidence="1">
    <location>
        <begin position="626"/>
        <end position="646"/>
    </location>
</feature>
<organism evidence="2 3">
    <name type="scientific">Collybia nuda</name>
    <dbReference type="NCBI Taxonomy" id="64659"/>
    <lineage>
        <taxon>Eukaryota</taxon>
        <taxon>Fungi</taxon>
        <taxon>Dikarya</taxon>
        <taxon>Basidiomycota</taxon>
        <taxon>Agaricomycotina</taxon>
        <taxon>Agaricomycetes</taxon>
        <taxon>Agaricomycetidae</taxon>
        <taxon>Agaricales</taxon>
        <taxon>Tricholomatineae</taxon>
        <taxon>Clitocybaceae</taxon>
        <taxon>Collybia</taxon>
    </lineage>
</organism>